<proteinExistence type="predicted"/>
<dbReference type="InterPro" id="IPR043502">
    <property type="entry name" value="DNA/RNA_pol_sf"/>
</dbReference>
<evidence type="ECO:0000256" key="1">
    <source>
        <dbReference type="SAM" id="MobiDB-lite"/>
    </source>
</evidence>
<sequence>MGPKRASRPTPYNPDLPVNWTAARLKDALDSRGIAYSSNARRSATIAINPVSSFTIDTAFARISAAAAGSPTQGPELKRKDEISPPGRDHLASSAPPIYISVTEIINKELNLGYLYGPFSEIPFRHYRINPIGIAESKYSKKKCLIVDMSAPHNDEENLSMNTLIDKSEFSLCYVTMDDAIRLIKLCGKGASLIKSNITDAFKIMPILYKLWPYHGIKWDDKYYFFKRLVFGSRSSPKIFDALSSTVCWIAEKKYKIPNVLHLLDDFLVVVPPFDDAHKVMEGFLGIFRTLGIPLSEKKTEGPCTELEYLGIILDSLNMESLFTARED</sequence>
<feature type="compositionally biased region" description="Basic and acidic residues" evidence="1">
    <location>
        <begin position="76"/>
        <end position="90"/>
    </location>
</feature>
<dbReference type="PANTHER" id="PTHR33050:SF8">
    <property type="entry name" value="REVERSE TRANSCRIPTASE DOMAIN-CONTAINING PROTEIN"/>
    <property type="match status" value="1"/>
</dbReference>
<accession>A0A8W8IMN8</accession>
<evidence type="ECO:0000313" key="4">
    <source>
        <dbReference type="Proteomes" id="UP000005408"/>
    </source>
</evidence>
<name>A0A8W8IMN8_MAGGI</name>
<dbReference type="Gene3D" id="3.30.70.270">
    <property type="match status" value="1"/>
</dbReference>
<feature type="region of interest" description="Disordered" evidence="1">
    <location>
        <begin position="67"/>
        <end position="90"/>
    </location>
</feature>
<organism evidence="3 4">
    <name type="scientific">Magallana gigas</name>
    <name type="common">Pacific oyster</name>
    <name type="synonym">Crassostrea gigas</name>
    <dbReference type="NCBI Taxonomy" id="29159"/>
    <lineage>
        <taxon>Eukaryota</taxon>
        <taxon>Metazoa</taxon>
        <taxon>Spiralia</taxon>
        <taxon>Lophotrochozoa</taxon>
        <taxon>Mollusca</taxon>
        <taxon>Bivalvia</taxon>
        <taxon>Autobranchia</taxon>
        <taxon>Pteriomorphia</taxon>
        <taxon>Ostreida</taxon>
        <taxon>Ostreoidea</taxon>
        <taxon>Ostreidae</taxon>
        <taxon>Magallana</taxon>
    </lineage>
</organism>
<dbReference type="PROSITE" id="PS50878">
    <property type="entry name" value="RT_POL"/>
    <property type="match status" value="1"/>
</dbReference>
<dbReference type="PANTHER" id="PTHR33050">
    <property type="entry name" value="REVERSE TRANSCRIPTASE DOMAIN-CONTAINING PROTEIN"/>
    <property type="match status" value="1"/>
</dbReference>
<dbReference type="InterPro" id="IPR052055">
    <property type="entry name" value="Hepadnavirus_pol/RT"/>
</dbReference>
<dbReference type="InterPro" id="IPR000477">
    <property type="entry name" value="RT_dom"/>
</dbReference>
<evidence type="ECO:0000313" key="3">
    <source>
        <dbReference type="EnsemblMetazoa" id="G14821.1:cds"/>
    </source>
</evidence>
<dbReference type="InterPro" id="IPR043128">
    <property type="entry name" value="Rev_trsase/Diguanyl_cyclase"/>
</dbReference>
<dbReference type="Proteomes" id="UP000005408">
    <property type="component" value="Unassembled WGS sequence"/>
</dbReference>
<feature type="domain" description="Reverse transcriptase" evidence="2">
    <location>
        <begin position="1"/>
        <end position="314"/>
    </location>
</feature>
<protein>
    <recommendedName>
        <fullName evidence="2">Reverse transcriptase domain-containing protein</fullName>
    </recommendedName>
</protein>
<dbReference type="AlphaFoldDB" id="A0A8W8IMN8"/>
<evidence type="ECO:0000259" key="2">
    <source>
        <dbReference type="PROSITE" id="PS50878"/>
    </source>
</evidence>
<dbReference type="SMR" id="A0A8W8IMN8"/>
<reference evidence="3" key="1">
    <citation type="submission" date="2022-08" db="UniProtKB">
        <authorList>
            <consortium name="EnsemblMetazoa"/>
        </authorList>
    </citation>
    <scope>IDENTIFICATION</scope>
    <source>
        <strain evidence="3">05x7-T-G4-1.051#20</strain>
    </source>
</reference>
<dbReference type="SUPFAM" id="SSF56672">
    <property type="entry name" value="DNA/RNA polymerases"/>
    <property type="match status" value="1"/>
</dbReference>
<keyword evidence="4" id="KW-1185">Reference proteome</keyword>
<dbReference type="EnsemblMetazoa" id="G14821.1">
    <property type="protein sequence ID" value="G14821.1:cds"/>
    <property type="gene ID" value="G14821"/>
</dbReference>